<evidence type="ECO:0000313" key="2">
    <source>
        <dbReference type="EMBL" id="KAK4094618.1"/>
    </source>
</evidence>
<accession>A0A2U3EDZ0</accession>
<dbReference type="Proteomes" id="UP001287286">
    <property type="component" value="Unassembled WGS sequence"/>
</dbReference>
<feature type="transmembrane region" description="Helical" evidence="1">
    <location>
        <begin position="50"/>
        <end position="67"/>
    </location>
</feature>
<dbReference type="EMBL" id="LCWV01000005">
    <property type="protein sequence ID" value="PWI72737.1"/>
    <property type="molecule type" value="Genomic_DNA"/>
</dbReference>
<protein>
    <submittedName>
        <fullName evidence="3">Uncharacterized protein</fullName>
    </submittedName>
</protein>
<keyword evidence="1" id="KW-1133">Transmembrane helix</keyword>
<comment type="caution">
    <text evidence="3">The sequence shown here is derived from an EMBL/GenBank/DDBJ whole genome shotgun (WGS) entry which is preliminary data.</text>
</comment>
<reference evidence="2 5" key="4">
    <citation type="journal article" date="2024" name="Microbiol. Resour. Announc.">
        <title>Genome annotations for the ascomycete fungi Trichoderma harzianum, Trichoderma aggressivum, and Purpureocillium lilacinum.</title>
        <authorList>
            <person name="Beijen E.P.W."/>
            <person name="Ohm R.A."/>
        </authorList>
    </citation>
    <scope>NUCLEOTIDE SEQUENCE [LARGE SCALE GENOMIC DNA]</scope>
    <source>
        <strain evidence="2 5">CBS 150709</strain>
    </source>
</reference>
<sequence>MALLRQPAIRLARTGARPAQIIAARRYSSEPPRSQARPAAPKEIKSTNQVALVGAVGVGIGACYFFLMGRPDQAADAASKNLESTSGPKLSNK</sequence>
<gene>
    <name evidence="3" type="ORF">PCL_09752</name>
    <name evidence="2" type="ORF">Purlil1_1223</name>
</gene>
<keyword evidence="5" id="KW-1185">Reference proteome</keyword>
<reference evidence="3" key="1">
    <citation type="submission" date="2015-05" db="EMBL/GenBank/DDBJ databases">
        <authorList>
            <person name="Wang D.B."/>
            <person name="Wang M."/>
        </authorList>
    </citation>
    <scope>NUCLEOTIDE SEQUENCE</scope>
    <source>
        <strain evidence="3">36-1</strain>
    </source>
</reference>
<keyword evidence="1" id="KW-0472">Membrane</keyword>
<dbReference type="EMBL" id="JAWRVI010000003">
    <property type="protein sequence ID" value="KAK4094618.1"/>
    <property type="molecule type" value="Genomic_DNA"/>
</dbReference>
<proteinExistence type="predicted"/>
<keyword evidence="1" id="KW-0812">Transmembrane</keyword>
<dbReference type="AlphaFoldDB" id="A0A2U3EDZ0"/>
<name>A0A2U3EDZ0_PURLI</name>
<organism evidence="3 4">
    <name type="scientific">Purpureocillium lilacinum</name>
    <name type="common">Paecilomyces lilacinus</name>
    <dbReference type="NCBI Taxonomy" id="33203"/>
    <lineage>
        <taxon>Eukaryota</taxon>
        <taxon>Fungi</taxon>
        <taxon>Dikarya</taxon>
        <taxon>Ascomycota</taxon>
        <taxon>Pezizomycotina</taxon>
        <taxon>Sordariomycetes</taxon>
        <taxon>Hypocreomycetidae</taxon>
        <taxon>Hypocreales</taxon>
        <taxon>Ophiocordycipitaceae</taxon>
        <taxon>Purpureocillium</taxon>
    </lineage>
</organism>
<evidence type="ECO:0000313" key="3">
    <source>
        <dbReference type="EMBL" id="PWI72737.1"/>
    </source>
</evidence>
<reference evidence="2" key="3">
    <citation type="submission" date="2023-11" db="EMBL/GenBank/DDBJ databases">
        <authorList>
            <person name="Beijen E."/>
            <person name="Ohm R.A."/>
        </authorList>
    </citation>
    <scope>NUCLEOTIDE SEQUENCE</scope>
    <source>
        <strain evidence="2">CBS 150709</strain>
    </source>
</reference>
<evidence type="ECO:0000313" key="4">
    <source>
        <dbReference type="Proteomes" id="UP000245956"/>
    </source>
</evidence>
<reference evidence="3 4" key="2">
    <citation type="journal article" date="2016" name="Front. Microbiol.">
        <title>Genome and transcriptome sequences reveal the specific parasitism of the nematophagous Purpureocillium lilacinum 36-1.</title>
        <authorList>
            <person name="Xie J."/>
            <person name="Li S."/>
            <person name="Mo C."/>
            <person name="Xiao X."/>
            <person name="Peng D."/>
            <person name="Wang G."/>
            <person name="Xiao Y."/>
        </authorList>
    </citation>
    <scope>NUCLEOTIDE SEQUENCE [LARGE SCALE GENOMIC DNA]</scope>
    <source>
        <strain evidence="3 4">36-1</strain>
    </source>
</reference>
<evidence type="ECO:0000313" key="5">
    <source>
        <dbReference type="Proteomes" id="UP001287286"/>
    </source>
</evidence>
<dbReference type="Proteomes" id="UP000245956">
    <property type="component" value="Unassembled WGS sequence"/>
</dbReference>
<evidence type="ECO:0000256" key="1">
    <source>
        <dbReference type="SAM" id="Phobius"/>
    </source>
</evidence>